<keyword evidence="4" id="KW-0687">Ribonucleoprotein</keyword>
<dbReference type="CDD" id="cd04301">
    <property type="entry name" value="NAT_SF"/>
    <property type="match status" value="2"/>
</dbReference>
<feature type="domain" description="N-acetyltransferase" evidence="3">
    <location>
        <begin position="14"/>
        <end position="155"/>
    </location>
</feature>
<proteinExistence type="predicted"/>
<dbReference type="InterPro" id="IPR050832">
    <property type="entry name" value="Bact_Acetyltransf"/>
</dbReference>
<name>A0A561UQ81_9ACTN</name>
<sequence>MPTPVPTPALPPDYRARPATEADVPAIHALLAACERELYGRAQSDQGAVAAVFARPGLRPAADTLLVHDADGRLAARAWVDRRSEVDVHPAHRGRGLGPALLDWVEARARAAGTAAVVQIVPDGDAAGGAIVRSRGYRAAVTSWLLEFAMAEEPAVSALPPGVTCRPFHSGDERQVHRLLEDAFADWQPRRKPYHEWAQHTVERPSFAAELSPLAFADSELVGAAVALDLPETGEGYLEQLAVRADHRHRGIARALLTRAFRASYRSGQRSCTLWTHSDTGALDLYLRVGMRVRHASTVYRKEF</sequence>
<dbReference type="GO" id="GO:0016747">
    <property type="term" value="F:acyltransferase activity, transferring groups other than amino-acyl groups"/>
    <property type="evidence" value="ECO:0007669"/>
    <property type="project" value="InterPro"/>
</dbReference>
<evidence type="ECO:0000313" key="5">
    <source>
        <dbReference type="Proteomes" id="UP000317940"/>
    </source>
</evidence>
<dbReference type="InterPro" id="IPR016181">
    <property type="entry name" value="Acyl_CoA_acyltransferase"/>
</dbReference>
<dbReference type="PROSITE" id="PS51186">
    <property type="entry name" value="GNAT"/>
    <property type="match status" value="2"/>
</dbReference>
<keyword evidence="4" id="KW-0689">Ribosomal protein</keyword>
<evidence type="ECO:0000259" key="3">
    <source>
        <dbReference type="PROSITE" id="PS51186"/>
    </source>
</evidence>
<keyword evidence="5" id="KW-1185">Reference proteome</keyword>
<keyword evidence="1" id="KW-0808">Transferase</keyword>
<comment type="caution">
    <text evidence="4">The sequence shown here is derived from an EMBL/GenBank/DDBJ whole genome shotgun (WGS) entry which is preliminary data.</text>
</comment>
<evidence type="ECO:0000313" key="4">
    <source>
        <dbReference type="EMBL" id="TWG01522.1"/>
    </source>
</evidence>
<evidence type="ECO:0000256" key="1">
    <source>
        <dbReference type="ARBA" id="ARBA00022679"/>
    </source>
</evidence>
<dbReference type="AlphaFoldDB" id="A0A561UQ81"/>
<dbReference type="GO" id="GO:0005840">
    <property type="term" value="C:ribosome"/>
    <property type="evidence" value="ECO:0007669"/>
    <property type="project" value="UniProtKB-KW"/>
</dbReference>
<protein>
    <submittedName>
        <fullName evidence="4">Ribosomal protein S18 acetylase RimI-like enzyme</fullName>
    </submittedName>
</protein>
<gene>
    <name evidence="4" type="ORF">FHX73_115423</name>
</gene>
<dbReference type="Gene3D" id="3.40.630.30">
    <property type="match status" value="1"/>
</dbReference>
<feature type="domain" description="N-acetyltransferase" evidence="3">
    <location>
        <begin position="163"/>
        <end position="304"/>
    </location>
</feature>
<dbReference type="InterPro" id="IPR000182">
    <property type="entry name" value="GNAT_dom"/>
</dbReference>
<dbReference type="RefSeq" id="WP_145907876.1">
    <property type="nucleotide sequence ID" value="NZ_BAAAMZ010000007.1"/>
</dbReference>
<dbReference type="OrthoDB" id="9799092at2"/>
<dbReference type="Pfam" id="PF00583">
    <property type="entry name" value="Acetyltransf_1"/>
    <property type="match status" value="2"/>
</dbReference>
<dbReference type="Proteomes" id="UP000317940">
    <property type="component" value="Unassembled WGS sequence"/>
</dbReference>
<reference evidence="4 5" key="1">
    <citation type="submission" date="2019-06" db="EMBL/GenBank/DDBJ databases">
        <title>Sequencing the genomes of 1000 actinobacteria strains.</title>
        <authorList>
            <person name="Klenk H.-P."/>
        </authorList>
    </citation>
    <scope>NUCLEOTIDE SEQUENCE [LARGE SCALE GENOMIC DNA]</scope>
    <source>
        <strain evidence="4 5">DSM 44826</strain>
    </source>
</reference>
<dbReference type="PANTHER" id="PTHR43877">
    <property type="entry name" value="AMINOALKYLPHOSPHONATE N-ACETYLTRANSFERASE-RELATED-RELATED"/>
    <property type="match status" value="1"/>
</dbReference>
<keyword evidence="2" id="KW-0012">Acyltransferase</keyword>
<organism evidence="4 5">
    <name type="scientific">Kitasatospora viridis</name>
    <dbReference type="NCBI Taxonomy" id="281105"/>
    <lineage>
        <taxon>Bacteria</taxon>
        <taxon>Bacillati</taxon>
        <taxon>Actinomycetota</taxon>
        <taxon>Actinomycetes</taxon>
        <taxon>Kitasatosporales</taxon>
        <taxon>Streptomycetaceae</taxon>
        <taxon>Kitasatospora</taxon>
    </lineage>
</organism>
<accession>A0A561UQ81</accession>
<evidence type="ECO:0000256" key="2">
    <source>
        <dbReference type="ARBA" id="ARBA00023315"/>
    </source>
</evidence>
<dbReference type="SUPFAM" id="SSF55729">
    <property type="entry name" value="Acyl-CoA N-acyltransferases (Nat)"/>
    <property type="match status" value="2"/>
</dbReference>
<dbReference type="EMBL" id="VIWT01000001">
    <property type="protein sequence ID" value="TWG01522.1"/>
    <property type="molecule type" value="Genomic_DNA"/>
</dbReference>